<dbReference type="NCBIfam" id="NF001591">
    <property type="entry name" value="PRK00393.1"/>
    <property type="match status" value="1"/>
</dbReference>
<dbReference type="GO" id="GO:0005829">
    <property type="term" value="C:cytosol"/>
    <property type="evidence" value="ECO:0007669"/>
    <property type="project" value="TreeGrafter"/>
</dbReference>
<dbReference type="CDD" id="cd00641">
    <property type="entry name" value="GTP_cyclohydro2"/>
    <property type="match status" value="1"/>
</dbReference>
<comment type="function">
    <text evidence="12 14">Catalyzes the conversion of GTP to 2,5-diamino-6-ribosylamino-4(3H)-pyrimidinone 5'-phosphate (DARP), formate and pyrophosphate.</text>
</comment>
<comment type="catalytic activity">
    <reaction evidence="1 15">
        <text>D-ribulose 5-phosphate = (2S)-2-hydroxy-3-oxobutyl phosphate + formate + H(+)</text>
        <dbReference type="Rhea" id="RHEA:18457"/>
        <dbReference type="ChEBI" id="CHEBI:15378"/>
        <dbReference type="ChEBI" id="CHEBI:15740"/>
        <dbReference type="ChEBI" id="CHEBI:58121"/>
        <dbReference type="ChEBI" id="CHEBI:58830"/>
        <dbReference type="EC" id="4.1.99.12"/>
    </reaction>
</comment>
<evidence type="ECO:0000256" key="6">
    <source>
        <dbReference type="ARBA" id="ARBA00022619"/>
    </source>
</evidence>
<feature type="site" description="Essential for catalytic activity" evidence="15">
    <location>
        <position position="154"/>
    </location>
</feature>
<evidence type="ECO:0000256" key="10">
    <source>
        <dbReference type="ARBA" id="ARBA00022833"/>
    </source>
</evidence>
<evidence type="ECO:0000256" key="11">
    <source>
        <dbReference type="ARBA" id="ARBA00023134"/>
    </source>
</evidence>
<dbReference type="GO" id="GO:0030145">
    <property type="term" value="F:manganese ion binding"/>
    <property type="evidence" value="ECO:0007669"/>
    <property type="project" value="UniProtKB-UniRule"/>
</dbReference>
<dbReference type="NCBIfam" id="TIGR00506">
    <property type="entry name" value="ribB"/>
    <property type="match status" value="1"/>
</dbReference>
<feature type="binding site" evidence="15">
    <location>
        <position position="56"/>
    </location>
    <ligand>
        <name>Mg(2+)</name>
        <dbReference type="ChEBI" id="CHEBI:18420"/>
        <label>2</label>
    </ligand>
</feature>
<feature type="binding site" evidence="14">
    <location>
        <position position="360"/>
    </location>
    <ligand>
        <name>GTP</name>
        <dbReference type="ChEBI" id="CHEBI:37565"/>
    </ligand>
</feature>
<dbReference type="NCBIfam" id="TIGR00505">
    <property type="entry name" value="ribA"/>
    <property type="match status" value="1"/>
</dbReference>
<feature type="site" description="Essential for catalytic activity" evidence="15">
    <location>
        <position position="192"/>
    </location>
</feature>
<dbReference type="GO" id="GO:0000287">
    <property type="term" value="F:magnesium ion binding"/>
    <property type="evidence" value="ECO:0007669"/>
    <property type="project" value="UniProtKB-UniRule"/>
</dbReference>
<evidence type="ECO:0000256" key="3">
    <source>
        <dbReference type="ARBA" id="ARBA00004853"/>
    </source>
</evidence>
<dbReference type="FunFam" id="3.40.50.10990:FF:000001">
    <property type="entry name" value="Riboflavin biosynthesis protein RibBA"/>
    <property type="match status" value="1"/>
</dbReference>
<feature type="region of interest" description="Disordered" evidence="16">
    <location>
        <begin position="1"/>
        <end position="27"/>
    </location>
</feature>
<feature type="binding site" evidence="14">
    <location>
        <position position="400"/>
    </location>
    <ligand>
        <name>GTP</name>
        <dbReference type="ChEBI" id="CHEBI:37565"/>
    </ligand>
</feature>
<sequence length="462" mass="48386">MSRPAAAALPTPRDPAADAPRPAGADGEIRLGTIEQALDALREGRPVLVADSPDRENEADVVLAAGSATPEWIAWTIRHSSGYLCAPMTSERADALELPLMVPHSQDPRRTAYTVTVDAARGVTTGISAHDRARTLRVLANPGSGAVDLIRPGHVLPLRAVPGGVLHRAGHTEAAVDLCRLAGLAPVGAISELVNDDGTMMRLGQAAHLAVRDELVLITIADLIAWRRAHGDVPATAAADDDGAPAMPRVHAGAIAALPTRHGTFRVHSYRDLRTGADHVALVSVQPWAGTPIVRVHSECLTGDAFSSLRCDCGPQLDASLERAAAEGGIVVYVRGHEGRGIGLASKIAAYELQDSGRDTVQANLDLGWPADRREYGAAAAILTDLGARRVRLLTNNPAKVLGLRAHGVEVTEMIGLEVGHTPQNAGYLHTKAAEMGHLLTHPAGGPAGATHLPVTPEEIPT</sequence>
<feature type="binding site" evidence="15">
    <location>
        <position position="60"/>
    </location>
    <ligand>
        <name>D-ribulose 5-phosphate</name>
        <dbReference type="ChEBI" id="CHEBI:58121"/>
    </ligand>
</feature>
<dbReference type="PIRSF" id="PIRSF001259">
    <property type="entry name" value="RibA"/>
    <property type="match status" value="1"/>
</dbReference>
<evidence type="ECO:0000256" key="14">
    <source>
        <dbReference type="HAMAP-Rule" id="MF_00179"/>
    </source>
</evidence>
<dbReference type="InterPro" id="IPR036144">
    <property type="entry name" value="RibA-like_sf"/>
</dbReference>
<dbReference type="Proteomes" id="UP000663937">
    <property type="component" value="Chromosome"/>
</dbReference>
<comment type="subunit">
    <text evidence="15">Homodimer.</text>
</comment>
<reference evidence="18" key="1">
    <citation type="submission" date="2021-03" db="EMBL/GenBank/DDBJ databases">
        <title>Pengzhenrongella sicca gen. nov., sp. nov., a new member of suborder Micrococcineae isolated from High-Arctic tundra soil.</title>
        <authorList>
            <person name="Peng F."/>
        </authorList>
    </citation>
    <scope>NUCLEOTIDE SEQUENCE</scope>
    <source>
        <strain evidence="18">LRZ-2</strain>
    </source>
</reference>
<keyword evidence="11 14" id="KW-0342">GTP-binding</keyword>
<feature type="binding site" evidence="15">
    <location>
        <position position="56"/>
    </location>
    <ligand>
        <name>Mg(2+)</name>
        <dbReference type="ChEBI" id="CHEBI:18420"/>
        <label>1</label>
    </ligand>
</feature>
<dbReference type="InterPro" id="IPR032677">
    <property type="entry name" value="GTP_cyclohydro_II"/>
</dbReference>
<feature type="binding site" evidence="15">
    <location>
        <begin position="168"/>
        <end position="172"/>
    </location>
    <ligand>
        <name>D-ribulose 5-phosphate</name>
        <dbReference type="ChEBI" id="CHEBI:58121"/>
    </ligand>
</feature>
<comment type="pathway">
    <text evidence="3 14">Cofactor biosynthesis; riboflavin biosynthesis; 5-amino-6-(D-ribitylamino)uracil from GTP: step 1/4.</text>
</comment>
<keyword evidence="15" id="KW-0460">Magnesium</keyword>
<evidence type="ECO:0000256" key="15">
    <source>
        <dbReference type="HAMAP-Rule" id="MF_00180"/>
    </source>
</evidence>
<keyword evidence="9 14" id="KW-0378">Hydrolase</keyword>
<feature type="binding site" evidence="14">
    <location>
        <begin position="338"/>
        <end position="340"/>
    </location>
    <ligand>
        <name>GTP</name>
        <dbReference type="ChEBI" id="CHEBI:37565"/>
    </ligand>
</feature>
<dbReference type="Pfam" id="PF00926">
    <property type="entry name" value="DHBP_synthase"/>
    <property type="match status" value="1"/>
</dbReference>
<dbReference type="EC" id="3.5.4.25" evidence="14"/>
<evidence type="ECO:0000256" key="7">
    <source>
        <dbReference type="ARBA" id="ARBA00022723"/>
    </source>
</evidence>
<dbReference type="InterPro" id="IPR000422">
    <property type="entry name" value="DHBP_synthase_RibB"/>
</dbReference>
<dbReference type="KEGG" id="psic:J4E96_10345"/>
<keyword evidence="6 15" id="KW-0686">Riboflavin biosynthesis</keyword>
<comment type="similarity">
    <text evidence="14">Belongs to the GTP cyclohydrolase II family.</text>
</comment>
<dbReference type="PANTHER" id="PTHR21327:SF18">
    <property type="entry name" value="3,4-DIHYDROXY-2-BUTANONE 4-PHOSPHATE SYNTHASE"/>
    <property type="match status" value="1"/>
</dbReference>
<evidence type="ECO:0000313" key="19">
    <source>
        <dbReference type="Proteomes" id="UP000663937"/>
    </source>
</evidence>
<keyword evidence="15 18" id="KW-0456">Lyase</keyword>
<feature type="binding site" evidence="14">
    <location>
        <position position="300"/>
    </location>
    <ligand>
        <name>Zn(2+)</name>
        <dbReference type="ChEBI" id="CHEBI:29105"/>
        <note>catalytic</note>
    </ligand>
</feature>
<comment type="cofactor">
    <cofactor evidence="14">
        <name>Zn(2+)</name>
        <dbReference type="ChEBI" id="CHEBI:29105"/>
    </cofactor>
    <text evidence="14">Binds 1 zinc ion per subunit.</text>
</comment>
<evidence type="ECO:0000256" key="16">
    <source>
        <dbReference type="SAM" id="MobiDB-lite"/>
    </source>
</evidence>
<dbReference type="RefSeq" id="WP_227422039.1">
    <property type="nucleotide sequence ID" value="NZ_CP071868.1"/>
</dbReference>
<proteinExistence type="inferred from homology"/>
<feature type="binding site" evidence="14">
    <location>
        <position position="395"/>
    </location>
    <ligand>
        <name>GTP</name>
        <dbReference type="ChEBI" id="CHEBI:37565"/>
    </ligand>
</feature>
<feature type="domain" description="GTP cyclohydrolase II" evidence="17">
    <location>
        <begin position="256"/>
        <end position="415"/>
    </location>
</feature>
<dbReference type="GO" id="GO:0009231">
    <property type="term" value="P:riboflavin biosynthetic process"/>
    <property type="evidence" value="ECO:0007669"/>
    <property type="project" value="UniProtKB-UniRule"/>
</dbReference>
<gene>
    <name evidence="15 18" type="primary">ribB</name>
    <name evidence="14" type="synonym">ribA</name>
    <name evidence="18" type="ORF">J4E96_10345</name>
</gene>
<feature type="active site" description="Proton acceptor" evidence="14">
    <location>
        <position position="372"/>
    </location>
</feature>
<feature type="binding site" evidence="15">
    <location>
        <position position="171"/>
    </location>
    <ligand>
        <name>Mg(2+)</name>
        <dbReference type="ChEBI" id="CHEBI:18420"/>
        <label>2</label>
    </ligand>
</feature>
<dbReference type="EC" id="4.1.99.12" evidence="15"/>
<keyword evidence="10 14" id="KW-0862">Zinc</keyword>
<dbReference type="AlphaFoldDB" id="A0A8A4ZB62"/>
<dbReference type="GO" id="GO:0005525">
    <property type="term" value="F:GTP binding"/>
    <property type="evidence" value="ECO:0007669"/>
    <property type="project" value="UniProtKB-KW"/>
</dbReference>
<dbReference type="SUPFAM" id="SSF55821">
    <property type="entry name" value="YrdC/RibB"/>
    <property type="match status" value="1"/>
</dbReference>
<evidence type="ECO:0000256" key="13">
    <source>
        <dbReference type="ARBA" id="ARBA00049295"/>
    </source>
</evidence>
<keyword evidence="7 15" id="KW-0479">Metal-binding</keyword>
<feature type="binding site" evidence="14">
    <location>
        <position position="316"/>
    </location>
    <ligand>
        <name>GTP</name>
        <dbReference type="ChEBI" id="CHEBI:37565"/>
    </ligand>
</feature>
<keyword evidence="8 14" id="KW-0547">Nucleotide-binding</keyword>
<protein>
    <recommendedName>
        <fullName evidence="14 15">Multifunctional fusion protein</fullName>
    </recommendedName>
    <domain>
        <recommendedName>
            <fullName evidence="14">GTP cyclohydrolase-2</fullName>
            <ecNumber evidence="14">3.5.4.25</ecNumber>
        </recommendedName>
        <alternativeName>
            <fullName evidence="14">GTP cyclohydrolase II</fullName>
        </alternativeName>
    </domain>
    <domain>
        <recommendedName>
            <fullName evidence="15">3,4-dihydroxy-2-butanone 4-phosphate synthase</fullName>
            <shortName evidence="15">DHBP synthase</shortName>
            <ecNumber evidence="15">4.1.99.12</ecNumber>
        </recommendedName>
    </domain>
</protein>
<feature type="active site" description="Nucleophile" evidence="14">
    <location>
        <position position="374"/>
    </location>
</feature>
<feature type="binding site" evidence="14">
    <location>
        <begin position="295"/>
        <end position="299"/>
    </location>
    <ligand>
        <name>GTP</name>
        <dbReference type="ChEBI" id="CHEBI:37565"/>
    </ligand>
</feature>
<feature type="compositionally biased region" description="Low complexity" evidence="16">
    <location>
        <begin position="17"/>
        <end position="26"/>
    </location>
</feature>
<dbReference type="GO" id="GO:0003935">
    <property type="term" value="F:GTP cyclohydrolase II activity"/>
    <property type="evidence" value="ECO:0007669"/>
    <property type="project" value="UniProtKB-UniRule"/>
</dbReference>
<dbReference type="InterPro" id="IPR000926">
    <property type="entry name" value="RibA"/>
</dbReference>
<dbReference type="UniPathway" id="UPA00275">
    <property type="reaction ID" value="UER00399"/>
</dbReference>
<feature type="binding site" evidence="14">
    <location>
        <position position="313"/>
    </location>
    <ligand>
        <name>Zn(2+)</name>
        <dbReference type="ChEBI" id="CHEBI:29105"/>
        <note>catalytic</note>
    </ligand>
</feature>
<evidence type="ECO:0000256" key="9">
    <source>
        <dbReference type="ARBA" id="ARBA00022801"/>
    </source>
</evidence>
<evidence type="ECO:0000256" key="1">
    <source>
        <dbReference type="ARBA" id="ARBA00000141"/>
    </source>
</evidence>
<comment type="similarity">
    <text evidence="15">Belongs to the DHBP synthase family.</text>
</comment>
<feature type="compositionally biased region" description="Low complexity" evidence="16">
    <location>
        <begin position="1"/>
        <end position="11"/>
    </location>
</feature>
<keyword evidence="15" id="KW-0464">Manganese</keyword>
<dbReference type="EMBL" id="CP071868">
    <property type="protein sequence ID" value="QTE27826.1"/>
    <property type="molecule type" value="Genomic_DNA"/>
</dbReference>
<evidence type="ECO:0000313" key="18">
    <source>
        <dbReference type="EMBL" id="QTE27826.1"/>
    </source>
</evidence>
<dbReference type="Pfam" id="PF00925">
    <property type="entry name" value="GTP_cyclohydro2"/>
    <property type="match status" value="1"/>
</dbReference>
<organism evidence="18 19">
    <name type="scientific">Pengzhenrongella sicca</name>
    <dbReference type="NCBI Taxonomy" id="2819238"/>
    <lineage>
        <taxon>Bacteria</taxon>
        <taxon>Bacillati</taxon>
        <taxon>Actinomycetota</taxon>
        <taxon>Actinomycetes</taxon>
        <taxon>Micrococcales</taxon>
        <taxon>Pengzhenrongella</taxon>
    </lineage>
</organism>
<dbReference type="GO" id="GO:0008270">
    <property type="term" value="F:zinc ion binding"/>
    <property type="evidence" value="ECO:0007669"/>
    <property type="project" value="UniProtKB-UniRule"/>
</dbReference>
<dbReference type="HAMAP" id="MF_00180">
    <property type="entry name" value="RibB"/>
    <property type="match status" value="1"/>
</dbReference>
<evidence type="ECO:0000256" key="12">
    <source>
        <dbReference type="ARBA" id="ARBA00043932"/>
    </source>
</evidence>
<dbReference type="GO" id="GO:0008686">
    <property type="term" value="F:3,4-dihydroxy-2-butanone-4-phosphate synthase activity"/>
    <property type="evidence" value="ECO:0007669"/>
    <property type="project" value="UniProtKB-UniRule"/>
</dbReference>
<evidence type="ECO:0000259" key="17">
    <source>
        <dbReference type="Pfam" id="PF00925"/>
    </source>
</evidence>
<comment type="function">
    <text evidence="2 15">Catalyzes the conversion of D-ribulose 5-phosphate to formate and 3,4-dihydroxy-2-butanone 4-phosphate.</text>
</comment>
<evidence type="ECO:0000256" key="2">
    <source>
        <dbReference type="ARBA" id="ARBA00002284"/>
    </source>
</evidence>
<dbReference type="InterPro" id="IPR017945">
    <property type="entry name" value="DHBP_synth_RibB-like_a/b_dom"/>
</dbReference>
<dbReference type="Gene3D" id="3.90.870.10">
    <property type="entry name" value="DHBP synthase"/>
    <property type="match status" value="1"/>
</dbReference>
<comment type="pathway">
    <text evidence="4 15">Cofactor biosynthesis; riboflavin biosynthesis; 2-hydroxy-3-oxobutyl phosphate from D-ribulose 5-phosphate: step 1/1.</text>
</comment>
<accession>A0A8A4ZB62</accession>
<dbReference type="SUPFAM" id="SSF142695">
    <property type="entry name" value="RibA-like"/>
    <property type="match status" value="1"/>
</dbReference>
<comment type="similarity">
    <text evidence="5">In the N-terminal section; belongs to the DHBP synthase family.</text>
</comment>
<dbReference type="PANTHER" id="PTHR21327">
    <property type="entry name" value="GTP CYCLOHYDROLASE II-RELATED"/>
    <property type="match status" value="1"/>
</dbReference>
<comment type="cofactor">
    <cofactor evidence="15">
        <name>Mg(2+)</name>
        <dbReference type="ChEBI" id="CHEBI:18420"/>
    </cofactor>
    <cofactor evidence="15">
        <name>Mn(2+)</name>
        <dbReference type="ChEBI" id="CHEBI:29035"/>
    </cofactor>
    <text evidence="15">Binds 2 divalent metal cations per subunit. Magnesium or manganese.</text>
</comment>
<evidence type="ECO:0000256" key="4">
    <source>
        <dbReference type="ARBA" id="ARBA00004904"/>
    </source>
</evidence>
<evidence type="ECO:0000256" key="8">
    <source>
        <dbReference type="ARBA" id="ARBA00022741"/>
    </source>
</evidence>
<dbReference type="Gene3D" id="3.40.50.10990">
    <property type="entry name" value="GTP cyclohydrolase II"/>
    <property type="match status" value="1"/>
</dbReference>
<name>A0A8A4ZB62_9MICO</name>
<feature type="binding site" evidence="14">
    <location>
        <position position="311"/>
    </location>
    <ligand>
        <name>Zn(2+)</name>
        <dbReference type="ChEBI" id="CHEBI:29105"/>
        <note>catalytic</note>
    </ligand>
</feature>
<feature type="binding site" evidence="15">
    <location>
        <begin position="55"/>
        <end position="56"/>
    </location>
    <ligand>
        <name>D-ribulose 5-phosphate</name>
        <dbReference type="ChEBI" id="CHEBI:58121"/>
    </ligand>
</feature>
<evidence type="ECO:0000256" key="5">
    <source>
        <dbReference type="ARBA" id="ARBA00005520"/>
    </source>
</evidence>
<keyword evidence="19" id="KW-1185">Reference proteome</keyword>
<comment type="catalytic activity">
    <reaction evidence="13 14">
        <text>GTP + 4 H2O = 2,5-diamino-6-hydroxy-4-(5-phosphoribosylamino)-pyrimidine + formate + 2 phosphate + 3 H(+)</text>
        <dbReference type="Rhea" id="RHEA:23704"/>
        <dbReference type="ChEBI" id="CHEBI:15377"/>
        <dbReference type="ChEBI" id="CHEBI:15378"/>
        <dbReference type="ChEBI" id="CHEBI:15740"/>
        <dbReference type="ChEBI" id="CHEBI:37565"/>
        <dbReference type="ChEBI" id="CHEBI:43474"/>
        <dbReference type="ChEBI" id="CHEBI:58614"/>
        <dbReference type="EC" id="3.5.4.25"/>
    </reaction>
</comment>
<dbReference type="HAMAP" id="MF_00179">
    <property type="entry name" value="RibA"/>
    <property type="match status" value="1"/>
</dbReference>